<name>A0A0E9RB93_ANGAN</name>
<reference evidence="1" key="2">
    <citation type="journal article" date="2015" name="Fish Shellfish Immunol.">
        <title>Early steps in the European eel (Anguilla anguilla)-Vibrio vulnificus interaction in the gills: Role of the RtxA13 toxin.</title>
        <authorList>
            <person name="Callol A."/>
            <person name="Pajuelo D."/>
            <person name="Ebbesson L."/>
            <person name="Teles M."/>
            <person name="MacKenzie S."/>
            <person name="Amaro C."/>
        </authorList>
    </citation>
    <scope>NUCLEOTIDE SEQUENCE</scope>
</reference>
<evidence type="ECO:0000313" key="1">
    <source>
        <dbReference type="EMBL" id="JAH25730.1"/>
    </source>
</evidence>
<dbReference type="EMBL" id="GBXM01082847">
    <property type="protein sequence ID" value="JAH25730.1"/>
    <property type="molecule type" value="Transcribed_RNA"/>
</dbReference>
<reference evidence="1" key="1">
    <citation type="submission" date="2014-11" db="EMBL/GenBank/DDBJ databases">
        <authorList>
            <person name="Amaro Gonzalez C."/>
        </authorList>
    </citation>
    <scope>NUCLEOTIDE SEQUENCE</scope>
</reference>
<accession>A0A0E9RB93</accession>
<proteinExistence type="predicted"/>
<organism evidence="1">
    <name type="scientific">Anguilla anguilla</name>
    <name type="common">European freshwater eel</name>
    <name type="synonym">Muraena anguilla</name>
    <dbReference type="NCBI Taxonomy" id="7936"/>
    <lineage>
        <taxon>Eukaryota</taxon>
        <taxon>Metazoa</taxon>
        <taxon>Chordata</taxon>
        <taxon>Craniata</taxon>
        <taxon>Vertebrata</taxon>
        <taxon>Euteleostomi</taxon>
        <taxon>Actinopterygii</taxon>
        <taxon>Neopterygii</taxon>
        <taxon>Teleostei</taxon>
        <taxon>Anguilliformes</taxon>
        <taxon>Anguillidae</taxon>
        <taxon>Anguilla</taxon>
    </lineage>
</organism>
<protein>
    <submittedName>
        <fullName evidence="1">Uncharacterized protein</fullName>
    </submittedName>
</protein>
<sequence>MFQGILKNRNTETN</sequence>